<keyword evidence="3" id="KW-1185">Reference proteome</keyword>
<organism evidence="2 3">
    <name type="scientific">Cardiocondyla obscurior</name>
    <dbReference type="NCBI Taxonomy" id="286306"/>
    <lineage>
        <taxon>Eukaryota</taxon>
        <taxon>Metazoa</taxon>
        <taxon>Ecdysozoa</taxon>
        <taxon>Arthropoda</taxon>
        <taxon>Hexapoda</taxon>
        <taxon>Insecta</taxon>
        <taxon>Pterygota</taxon>
        <taxon>Neoptera</taxon>
        <taxon>Endopterygota</taxon>
        <taxon>Hymenoptera</taxon>
        <taxon>Apocrita</taxon>
        <taxon>Aculeata</taxon>
        <taxon>Formicoidea</taxon>
        <taxon>Formicidae</taxon>
        <taxon>Myrmicinae</taxon>
        <taxon>Cardiocondyla</taxon>
    </lineage>
</organism>
<proteinExistence type="predicted"/>
<evidence type="ECO:0008006" key="4">
    <source>
        <dbReference type="Google" id="ProtNLM"/>
    </source>
</evidence>
<evidence type="ECO:0000313" key="3">
    <source>
        <dbReference type="Proteomes" id="UP001430953"/>
    </source>
</evidence>
<dbReference type="AlphaFoldDB" id="A0AAW2GDW7"/>
<protein>
    <recommendedName>
        <fullName evidence="4">Secreted protein</fullName>
    </recommendedName>
</protein>
<dbReference type="Proteomes" id="UP001430953">
    <property type="component" value="Unassembled WGS sequence"/>
</dbReference>
<accession>A0AAW2GDW7</accession>
<feature type="signal peptide" evidence="1">
    <location>
        <begin position="1"/>
        <end position="19"/>
    </location>
</feature>
<dbReference type="EMBL" id="JADYXP020000005">
    <property type="protein sequence ID" value="KAL0124572.1"/>
    <property type="molecule type" value="Genomic_DNA"/>
</dbReference>
<reference evidence="2 3" key="1">
    <citation type="submission" date="2023-03" db="EMBL/GenBank/DDBJ databases">
        <title>High recombination rates correlate with genetic variation in Cardiocondyla obscurior ants.</title>
        <authorList>
            <person name="Errbii M."/>
        </authorList>
    </citation>
    <scope>NUCLEOTIDE SEQUENCE [LARGE SCALE GENOMIC DNA]</scope>
    <source>
        <strain evidence="2">Alpha-2009</strain>
        <tissue evidence="2">Whole body</tissue>
    </source>
</reference>
<keyword evidence="1" id="KW-0732">Signal</keyword>
<comment type="caution">
    <text evidence="2">The sequence shown here is derived from an EMBL/GenBank/DDBJ whole genome shotgun (WGS) entry which is preliminary data.</text>
</comment>
<feature type="chain" id="PRO_5043621083" description="Secreted protein" evidence="1">
    <location>
        <begin position="20"/>
        <end position="150"/>
    </location>
</feature>
<evidence type="ECO:0000256" key="1">
    <source>
        <dbReference type="SAM" id="SignalP"/>
    </source>
</evidence>
<evidence type="ECO:0000313" key="2">
    <source>
        <dbReference type="EMBL" id="KAL0124572.1"/>
    </source>
</evidence>
<name>A0AAW2GDW7_9HYME</name>
<sequence length="150" mass="16854">MFFFHLNLYAFFLTPPACQKWISPRRRRRSPRTAGSGTRNARNVKFTNATFIVARTFSRSCQSPRARARRAGACGRYFTTESRATSIVLRENGFLPRSDVRAVVPFAGVITSPRPGRRSSPGFSVRKPPAWRIMAAVSIVSPRCVGQYVL</sequence>
<gene>
    <name evidence="2" type="ORF">PUN28_006428</name>
</gene>